<dbReference type="Proteomes" id="UP000298030">
    <property type="component" value="Unassembled WGS sequence"/>
</dbReference>
<accession>A0A4Y7TL98</accession>
<keyword evidence="2" id="KW-1185">Reference proteome</keyword>
<reference evidence="1 2" key="1">
    <citation type="journal article" date="2019" name="Nat. Ecol. Evol.">
        <title>Megaphylogeny resolves global patterns of mushroom evolution.</title>
        <authorList>
            <person name="Varga T."/>
            <person name="Krizsan K."/>
            <person name="Foldi C."/>
            <person name="Dima B."/>
            <person name="Sanchez-Garcia M."/>
            <person name="Sanchez-Ramirez S."/>
            <person name="Szollosi G.J."/>
            <person name="Szarkandi J.G."/>
            <person name="Papp V."/>
            <person name="Albert L."/>
            <person name="Andreopoulos W."/>
            <person name="Angelini C."/>
            <person name="Antonin V."/>
            <person name="Barry K.W."/>
            <person name="Bougher N.L."/>
            <person name="Buchanan P."/>
            <person name="Buyck B."/>
            <person name="Bense V."/>
            <person name="Catcheside P."/>
            <person name="Chovatia M."/>
            <person name="Cooper J."/>
            <person name="Damon W."/>
            <person name="Desjardin D."/>
            <person name="Finy P."/>
            <person name="Geml J."/>
            <person name="Haridas S."/>
            <person name="Hughes K."/>
            <person name="Justo A."/>
            <person name="Karasinski D."/>
            <person name="Kautmanova I."/>
            <person name="Kiss B."/>
            <person name="Kocsube S."/>
            <person name="Kotiranta H."/>
            <person name="LaButti K.M."/>
            <person name="Lechner B.E."/>
            <person name="Liimatainen K."/>
            <person name="Lipzen A."/>
            <person name="Lukacs Z."/>
            <person name="Mihaltcheva S."/>
            <person name="Morgado L.N."/>
            <person name="Niskanen T."/>
            <person name="Noordeloos M.E."/>
            <person name="Ohm R.A."/>
            <person name="Ortiz-Santana B."/>
            <person name="Ovrebo C."/>
            <person name="Racz N."/>
            <person name="Riley R."/>
            <person name="Savchenko A."/>
            <person name="Shiryaev A."/>
            <person name="Soop K."/>
            <person name="Spirin V."/>
            <person name="Szebenyi C."/>
            <person name="Tomsovsky M."/>
            <person name="Tulloss R.E."/>
            <person name="Uehling J."/>
            <person name="Grigoriev I.V."/>
            <person name="Vagvolgyi C."/>
            <person name="Papp T."/>
            <person name="Martin F.M."/>
            <person name="Miettinen O."/>
            <person name="Hibbett D.S."/>
            <person name="Nagy L.G."/>
        </authorList>
    </citation>
    <scope>NUCLEOTIDE SEQUENCE [LARGE SCALE GENOMIC DNA]</scope>
    <source>
        <strain evidence="1 2">FP101781</strain>
    </source>
</reference>
<dbReference type="EMBL" id="QPFP01000009">
    <property type="protein sequence ID" value="TEB34741.1"/>
    <property type="molecule type" value="Genomic_DNA"/>
</dbReference>
<sequence length="143" mass="15842">MSDRPFSATFDAHDRSTASSSFQASSSLYRVPHSSADGLGASSLRSNRSTAITRMRGFLFLAWDCLRHTIWPSRAKVVVTCTLRTSSPVVSVCKFYLSRSVGPPTGTPFRRLLDNHPRAPIRMGVPSPYAAVRVPRFWLRGGR</sequence>
<organism evidence="1 2">
    <name type="scientific">Coprinellus micaceus</name>
    <name type="common">Glistening ink-cap mushroom</name>
    <name type="synonym">Coprinus micaceus</name>
    <dbReference type="NCBI Taxonomy" id="71717"/>
    <lineage>
        <taxon>Eukaryota</taxon>
        <taxon>Fungi</taxon>
        <taxon>Dikarya</taxon>
        <taxon>Basidiomycota</taxon>
        <taxon>Agaricomycotina</taxon>
        <taxon>Agaricomycetes</taxon>
        <taxon>Agaricomycetidae</taxon>
        <taxon>Agaricales</taxon>
        <taxon>Agaricineae</taxon>
        <taxon>Psathyrellaceae</taxon>
        <taxon>Coprinellus</taxon>
    </lineage>
</organism>
<name>A0A4Y7TL98_COPMI</name>
<dbReference type="AlphaFoldDB" id="A0A4Y7TL98"/>
<evidence type="ECO:0000313" key="1">
    <source>
        <dbReference type="EMBL" id="TEB34741.1"/>
    </source>
</evidence>
<proteinExistence type="predicted"/>
<evidence type="ECO:0000313" key="2">
    <source>
        <dbReference type="Proteomes" id="UP000298030"/>
    </source>
</evidence>
<gene>
    <name evidence="1" type="ORF">FA13DRAFT_1729384</name>
</gene>
<protein>
    <submittedName>
        <fullName evidence="1">Uncharacterized protein</fullName>
    </submittedName>
</protein>
<comment type="caution">
    <text evidence="1">The sequence shown here is derived from an EMBL/GenBank/DDBJ whole genome shotgun (WGS) entry which is preliminary data.</text>
</comment>